<keyword evidence="3" id="KW-1133">Transmembrane helix</keyword>
<evidence type="ECO:0000259" key="4">
    <source>
        <dbReference type="PROSITE" id="PS50887"/>
    </source>
</evidence>
<keyword evidence="3" id="KW-0812">Transmembrane</keyword>
<dbReference type="EC" id="2.7.7.65" evidence="1"/>
<keyword evidence="6" id="KW-1185">Reference proteome</keyword>
<dbReference type="SUPFAM" id="SSF55073">
    <property type="entry name" value="Nucleotide cyclase"/>
    <property type="match status" value="1"/>
</dbReference>
<accession>A0ABX5NW67</accession>
<dbReference type="CDD" id="cd01949">
    <property type="entry name" value="GGDEF"/>
    <property type="match status" value="1"/>
</dbReference>
<evidence type="ECO:0000256" key="2">
    <source>
        <dbReference type="ARBA" id="ARBA00034247"/>
    </source>
</evidence>
<dbReference type="PANTHER" id="PTHR45138">
    <property type="entry name" value="REGULATORY COMPONENTS OF SENSORY TRANSDUCTION SYSTEM"/>
    <property type="match status" value="1"/>
</dbReference>
<comment type="caution">
    <text evidence="5">The sequence shown here is derived from an EMBL/GenBank/DDBJ whole genome shotgun (WGS) entry which is preliminary data.</text>
</comment>
<dbReference type="PANTHER" id="PTHR45138:SF9">
    <property type="entry name" value="DIGUANYLATE CYCLASE DGCM-RELATED"/>
    <property type="match status" value="1"/>
</dbReference>
<dbReference type="Gene3D" id="3.30.70.270">
    <property type="match status" value="1"/>
</dbReference>
<evidence type="ECO:0000256" key="3">
    <source>
        <dbReference type="SAM" id="Phobius"/>
    </source>
</evidence>
<dbReference type="SMART" id="SM00267">
    <property type="entry name" value="GGDEF"/>
    <property type="match status" value="1"/>
</dbReference>
<feature type="domain" description="GGDEF" evidence="4">
    <location>
        <begin position="127"/>
        <end position="259"/>
    </location>
</feature>
<feature type="transmembrane region" description="Helical" evidence="3">
    <location>
        <begin position="43"/>
        <end position="62"/>
    </location>
</feature>
<comment type="catalytic activity">
    <reaction evidence="2">
        <text>2 GTP = 3',3'-c-di-GMP + 2 diphosphate</text>
        <dbReference type="Rhea" id="RHEA:24898"/>
        <dbReference type="ChEBI" id="CHEBI:33019"/>
        <dbReference type="ChEBI" id="CHEBI:37565"/>
        <dbReference type="ChEBI" id="CHEBI:58805"/>
        <dbReference type="EC" id="2.7.7.65"/>
    </reaction>
</comment>
<name>A0ABX5NW67_9HYPH</name>
<dbReference type="InterPro" id="IPR029787">
    <property type="entry name" value="Nucleotide_cyclase"/>
</dbReference>
<gene>
    <name evidence="5" type="ORF">DMY87_02885</name>
</gene>
<feature type="transmembrane region" description="Helical" evidence="3">
    <location>
        <begin position="12"/>
        <end position="31"/>
    </location>
</feature>
<dbReference type="InterPro" id="IPR000160">
    <property type="entry name" value="GGDEF_dom"/>
</dbReference>
<organism evidence="5 6">
    <name type="scientific">Rhizobium wuzhouense</name>
    <dbReference type="NCBI Taxonomy" id="1986026"/>
    <lineage>
        <taxon>Bacteria</taxon>
        <taxon>Pseudomonadati</taxon>
        <taxon>Pseudomonadota</taxon>
        <taxon>Alphaproteobacteria</taxon>
        <taxon>Hyphomicrobiales</taxon>
        <taxon>Rhizobiaceae</taxon>
        <taxon>Rhizobium/Agrobacterium group</taxon>
        <taxon>Rhizobium</taxon>
    </lineage>
</organism>
<dbReference type="PROSITE" id="PS50887">
    <property type="entry name" value="GGDEF"/>
    <property type="match status" value="1"/>
</dbReference>
<proteinExistence type="predicted"/>
<sequence>MARISSATIRKSAIATALSVLASVSIVLLLVPMLGGTPDGPGFWMSLLCPLLIAAPASAWQFHQKECVVRARDELTAAHRALDRAHRELHDLHQVLSIRARTDSLTGGLNREAVFAALEEACMTPGTRLALLVLDADHFKQINDTFGHDAGDEALRGLAQALRESIGPDDVCGRIGGEEFAVLMRDASQNAALAIAERIRNAVSGVNIVHDGRRVPLSVSIGFAVAETPCVVADLYRSADAGLYRAKNAGRNRVAFTSVAGSG</sequence>
<dbReference type="Pfam" id="PF00990">
    <property type="entry name" value="GGDEF"/>
    <property type="match status" value="1"/>
</dbReference>
<dbReference type="Proteomes" id="UP000247536">
    <property type="component" value="Unassembled WGS sequence"/>
</dbReference>
<dbReference type="InterPro" id="IPR043128">
    <property type="entry name" value="Rev_trsase/Diguanyl_cyclase"/>
</dbReference>
<dbReference type="RefSeq" id="WP_110789765.1">
    <property type="nucleotide sequence ID" value="NZ_QJRY01000001.1"/>
</dbReference>
<protein>
    <recommendedName>
        <fullName evidence="1">diguanylate cyclase</fullName>
        <ecNumber evidence="1">2.7.7.65</ecNumber>
    </recommendedName>
</protein>
<keyword evidence="3" id="KW-0472">Membrane</keyword>
<evidence type="ECO:0000256" key="1">
    <source>
        <dbReference type="ARBA" id="ARBA00012528"/>
    </source>
</evidence>
<reference evidence="5 6" key="1">
    <citation type="submission" date="2018-06" db="EMBL/GenBank/DDBJ databases">
        <title>Rhizobium wuzhouense sp. nov., isolated from roots of Oryza officinalis.</title>
        <authorList>
            <person name="Yuan T."/>
        </authorList>
    </citation>
    <scope>NUCLEOTIDE SEQUENCE [LARGE SCALE GENOMIC DNA]</scope>
    <source>
        <strain evidence="5 6">W44</strain>
    </source>
</reference>
<dbReference type="InterPro" id="IPR050469">
    <property type="entry name" value="Diguanylate_Cyclase"/>
</dbReference>
<dbReference type="NCBIfam" id="TIGR00254">
    <property type="entry name" value="GGDEF"/>
    <property type="match status" value="1"/>
</dbReference>
<evidence type="ECO:0000313" key="6">
    <source>
        <dbReference type="Proteomes" id="UP000247536"/>
    </source>
</evidence>
<evidence type="ECO:0000313" key="5">
    <source>
        <dbReference type="EMBL" id="PYB77330.1"/>
    </source>
</evidence>
<dbReference type="EMBL" id="QJRY01000001">
    <property type="protein sequence ID" value="PYB77330.1"/>
    <property type="molecule type" value="Genomic_DNA"/>
</dbReference>